<keyword evidence="3" id="KW-1185">Reference proteome</keyword>
<dbReference type="AlphaFoldDB" id="B8C1S9"/>
<dbReference type="InterPro" id="IPR003774">
    <property type="entry name" value="AlgH-like"/>
</dbReference>
<dbReference type="EMBL" id="CM000642">
    <property type="protein sequence ID" value="EED91817.1"/>
    <property type="molecule type" value="Genomic_DNA"/>
</dbReference>
<dbReference type="Proteomes" id="UP000001449">
    <property type="component" value="Chromosome 5"/>
</dbReference>
<feature type="chain" id="PRO_5002869310" evidence="1">
    <location>
        <begin position="20"/>
        <end position="632"/>
    </location>
</feature>
<evidence type="ECO:0000313" key="3">
    <source>
        <dbReference type="Proteomes" id="UP000001449"/>
    </source>
</evidence>
<dbReference type="HOGENOM" id="CLU_433148_0_0_1"/>
<feature type="signal peptide" evidence="1">
    <location>
        <begin position="1"/>
        <end position="19"/>
    </location>
</feature>
<dbReference type="Gene3D" id="3.40.1740.10">
    <property type="entry name" value="VC0467-like"/>
    <property type="match status" value="2"/>
</dbReference>
<sequence length="632" mass="70254">MNTIAVYPIYLLLLSPTIAFQYGHVGKRHASICRHHRLSENIISPSPLFANQDDENDAPNLDDDDWRSFRARLVLENKQGEQGASSSTTWAYDSGLIEPGSIILAKTEPDFCYFGLSQQYFHKAVLLVTYHSSEFTKGIILNRPTNLHLDDEDFIDESGEPFIKSDNALEDMNSWRIWFGGDVNGMYSDDPEIVCLHSIDSNLGKNLSEEIIKNIFLTNYEGARKLIDANEATSQDFWVFAGYCGWSAGQLLDELKHESWYMVSADSQTVWSELVRQRDEDDNDPRDAGLKTYSKLMQMIDKGHEAQALSESFADLTLKEWAAEAILFNSTVSEAVLAYEMNNTDVTREALLDEIMDSFSSKAGAIGSVDKIVKLAHDAKAGKLSGALLRGSSAQRSPFLLSDQKFHKALILLLQDEDAVSVGVMLNHPTTDTHSITLPNGNTLDIIIRYGGSFGIPGVVEQPIIFLHCKSQLRKLGIGESVNKHDDTGNIWICSEEQVKRSVSEGHATPRDFMAVRGLSIWNKEADEIEGGILGEILMGNFEVVDPIRGPEIWCTLISQAQMSIDTLDRNCRLASEAWSVAGESVDTTLTQQCVYDSTVKVAELSDDALRYWQEAFLLGGVISAGKYTGFE</sequence>
<dbReference type="GO" id="GO:0005829">
    <property type="term" value="C:cytosol"/>
    <property type="evidence" value="ECO:0000318"/>
    <property type="project" value="GO_Central"/>
</dbReference>
<keyword evidence="1" id="KW-0732">Signal</keyword>
<dbReference type="GeneID" id="7447273"/>
<dbReference type="PANTHER" id="PTHR30327">
    <property type="entry name" value="UNCHARACTERIZED PROTEIN YQGE"/>
    <property type="match status" value="1"/>
</dbReference>
<evidence type="ECO:0000313" key="2">
    <source>
        <dbReference type="EMBL" id="EED91817.1"/>
    </source>
</evidence>
<reference evidence="2 3" key="1">
    <citation type="journal article" date="2004" name="Science">
        <title>The genome of the diatom Thalassiosira pseudonana: ecology, evolution, and metabolism.</title>
        <authorList>
            <person name="Armbrust E.V."/>
            <person name="Berges J.A."/>
            <person name="Bowler C."/>
            <person name="Green B.R."/>
            <person name="Martinez D."/>
            <person name="Putnam N.H."/>
            <person name="Zhou S."/>
            <person name="Allen A.E."/>
            <person name="Apt K.E."/>
            <person name="Bechner M."/>
            <person name="Brzezinski M.A."/>
            <person name="Chaal B.K."/>
            <person name="Chiovitti A."/>
            <person name="Davis A.K."/>
            <person name="Demarest M.S."/>
            <person name="Detter J.C."/>
            <person name="Glavina T."/>
            <person name="Goodstein D."/>
            <person name="Hadi M.Z."/>
            <person name="Hellsten U."/>
            <person name="Hildebrand M."/>
            <person name="Jenkins B.D."/>
            <person name="Jurka J."/>
            <person name="Kapitonov V.V."/>
            <person name="Kroger N."/>
            <person name="Lau W.W."/>
            <person name="Lane T.W."/>
            <person name="Larimer F.W."/>
            <person name="Lippmeier J.C."/>
            <person name="Lucas S."/>
            <person name="Medina M."/>
            <person name="Montsant A."/>
            <person name="Obornik M."/>
            <person name="Parker M.S."/>
            <person name="Palenik B."/>
            <person name="Pazour G.J."/>
            <person name="Richardson P.M."/>
            <person name="Rynearson T.A."/>
            <person name="Saito M.A."/>
            <person name="Schwartz D.C."/>
            <person name="Thamatrakoln K."/>
            <person name="Valentin K."/>
            <person name="Vardi A."/>
            <person name="Wilkerson F.P."/>
            <person name="Rokhsar D.S."/>
        </authorList>
    </citation>
    <scope>NUCLEOTIDE SEQUENCE [LARGE SCALE GENOMIC DNA]</scope>
    <source>
        <strain evidence="2 3">CCMP1335</strain>
    </source>
</reference>
<reference evidence="2 3" key="2">
    <citation type="journal article" date="2008" name="Nature">
        <title>The Phaeodactylum genome reveals the evolutionary history of diatom genomes.</title>
        <authorList>
            <person name="Bowler C."/>
            <person name="Allen A.E."/>
            <person name="Badger J.H."/>
            <person name="Grimwood J."/>
            <person name="Jabbari K."/>
            <person name="Kuo A."/>
            <person name="Maheswari U."/>
            <person name="Martens C."/>
            <person name="Maumus F."/>
            <person name="Otillar R.P."/>
            <person name="Rayko E."/>
            <person name="Salamov A."/>
            <person name="Vandepoele K."/>
            <person name="Beszteri B."/>
            <person name="Gruber A."/>
            <person name="Heijde M."/>
            <person name="Katinka M."/>
            <person name="Mock T."/>
            <person name="Valentin K."/>
            <person name="Verret F."/>
            <person name="Berges J.A."/>
            <person name="Brownlee C."/>
            <person name="Cadoret J.P."/>
            <person name="Chiovitti A."/>
            <person name="Choi C.J."/>
            <person name="Coesel S."/>
            <person name="De Martino A."/>
            <person name="Detter J.C."/>
            <person name="Durkin C."/>
            <person name="Falciatore A."/>
            <person name="Fournet J."/>
            <person name="Haruta M."/>
            <person name="Huysman M.J."/>
            <person name="Jenkins B.D."/>
            <person name="Jiroutova K."/>
            <person name="Jorgensen R.E."/>
            <person name="Joubert Y."/>
            <person name="Kaplan A."/>
            <person name="Kroger N."/>
            <person name="Kroth P.G."/>
            <person name="La Roche J."/>
            <person name="Lindquist E."/>
            <person name="Lommer M."/>
            <person name="Martin-Jezequel V."/>
            <person name="Lopez P.J."/>
            <person name="Lucas S."/>
            <person name="Mangogna M."/>
            <person name="McGinnis K."/>
            <person name="Medlin L.K."/>
            <person name="Montsant A."/>
            <person name="Oudot-Le Secq M.P."/>
            <person name="Napoli C."/>
            <person name="Obornik M."/>
            <person name="Parker M.S."/>
            <person name="Petit J.L."/>
            <person name="Porcel B.M."/>
            <person name="Poulsen N."/>
            <person name="Robison M."/>
            <person name="Rychlewski L."/>
            <person name="Rynearson T.A."/>
            <person name="Schmutz J."/>
            <person name="Shapiro H."/>
            <person name="Siaut M."/>
            <person name="Stanley M."/>
            <person name="Sussman M.R."/>
            <person name="Taylor A.R."/>
            <person name="Vardi A."/>
            <person name="von Dassow P."/>
            <person name="Vyverman W."/>
            <person name="Willis A."/>
            <person name="Wyrwicz L.S."/>
            <person name="Rokhsar D.S."/>
            <person name="Weissenbach J."/>
            <person name="Armbrust E.V."/>
            <person name="Green B.R."/>
            <person name="Van de Peer Y."/>
            <person name="Grigoriev I.V."/>
        </authorList>
    </citation>
    <scope>NUCLEOTIDE SEQUENCE [LARGE SCALE GENOMIC DNA]</scope>
    <source>
        <strain evidence="2 3">CCMP1335</strain>
    </source>
</reference>
<dbReference type="eggNOG" id="ENOG502S2PG">
    <property type="taxonomic scope" value="Eukaryota"/>
</dbReference>
<protein>
    <submittedName>
        <fullName evidence="2">Uncharacterized protein</fullName>
    </submittedName>
</protein>
<dbReference type="PaxDb" id="35128-Thaps5038"/>
<organism evidence="2 3">
    <name type="scientific">Thalassiosira pseudonana</name>
    <name type="common">Marine diatom</name>
    <name type="synonym">Cyclotella nana</name>
    <dbReference type="NCBI Taxonomy" id="35128"/>
    <lineage>
        <taxon>Eukaryota</taxon>
        <taxon>Sar</taxon>
        <taxon>Stramenopiles</taxon>
        <taxon>Ochrophyta</taxon>
        <taxon>Bacillariophyta</taxon>
        <taxon>Coscinodiscophyceae</taxon>
        <taxon>Thalassiosirophycidae</taxon>
        <taxon>Thalassiosirales</taxon>
        <taxon>Thalassiosiraceae</taxon>
        <taxon>Thalassiosira</taxon>
    </lineage>
</organism>
<dbReference type="InParanoid" id="B8C1S9"/>
<gene>
    <name evidence="2" type="ORF">THAPSDRAFT_5038</name>
</gene>
<dbReference type="RefSeq" id="XP_002290065.1">
    <property type="nucleotide sequence ID" value="XM_002290029.1"/>
</dbReference>
<name>B8C1S9_THAPS</name>
<dbReference type="PANTHER" id="PTHR30327:SF1">
    <property type="entry name" value="UPF0301 PROTEIN YQGE"/>
    <property type="match status" value="1"/>
</dbReference>
<dbReference type="SUPFAM" id="SSF143456">
    <property type="entry name" value="VC0467-like"/>
    <property type="match status" value="2"/>
</dbReference>
<proteinExistence type="predicted"/>
<evidence type="ECO:0000256" key="1">
    <source>
        <dbReference type="SAM" id="SignalP"/>
    </source>
</evidence>
<accession>B8C1S9</accession>
<dbReference type="KEGG" id="tps:THAPSDRAFT_5038"/>
<dbReference type="Pfam" id="PF02622">
    <property type="entry name" value="DUF179"/>
    <property type="match status" value="1"/>
</dbReference>